<evidence type="ECO:0000259" key="1">
    <source>
        <dbReference type="Pfam" id="PF06812"/>
    </source>
</evidence>
<keyword evidence="3" id="KW-1185">Reference proteome</keyword>
<reference evidence="3" key="1">
    <citation type="journal article" date="2019" name="Int. J. Syst. Evol. Microbiol.">
        <title>The Global Catalogue of Microorganisms (GCM) 10K type strain sequencing project: providing services to taxonomists for standard genome sequencing and annotation.</title>
        <authorList>
            <consortium name="The Broad Institute Genomics Platform"/>
            <consortium name="The Broad Institute Genome Sequencing Center for Infectious Disease"/>
            <person name="Wu L."/>
            <person name="Ma J."/>
        </authorList>
    </citation>
    <scope>NUCLEOTIDE SEQUENCE [LARGE SCALE GENOMIC DNA]</scope>
    <source>
        <strain evidence="3">JCM 17066</strain>
    </source>
</reference>
<proteinExistence type="predicted"/>
<gene>
    <name evidence="2" type="primary">tssA</name>
    <name evidence="2" type="ORF">ACFPM8_00575</name>
</gene>
<protein>
    <submittedName>
        <fullName evidence="2">Type VI secretion system protein TssA</fullName>
    </submittedName>
</protein>
<name>A0ABW0M582_9BURK</name>
<feature type="domain" description="ImpA N-terminal" evidence="1">
    <location>
        <begin position="16"/>
        <end position="139"/>
    </location>
</feature>
<dbReference type="PANTHER" id="PTHR37951:SF1">
    <property type="entry name" value="TYPE VI SECRETION SYSTEM COMPONENT TSSA1"/>
    <property type="match status" value="1"/>
</dbReference>
<dbReference type="Pfam" id="PF06812">
    <property type="entry name" value="ImpA_N"/>
    <property type="match status" value="1"/>
</dbReference>
<dbReference type="Proteomes" id="UP001596045">
    <property type="component" value="Unassembled WGS sequence"/>
</dbReference>
<dbReference type="EMBL" id="JBHSMT010000004">
    <property type="protein sequence ID" value="MFC5472442.1"/>
    <property type="molecule type" value="Genomic_DNA"/>
</dbReference>
<dbReference type="InterPro" id="IPR010657">
    <property type="entry name" value="ImpA_N"/>
</dbReference>
<evidence type="ECO:0000313" key="2">
    <source>
        <dbReference type="EMBL" id="MFC5472442.1"/>
    </source>
</evidence>
<evidence type="ECO:0000313" key="3">
    <source>
        <dbReference type="Proteomes" id="UP001596045"/>
    </source>
</evidence>
<dbReference type="PANTHER" id="PTHR37951">
    <property type="entry name" value="CYTOPLASMIC PROTEIN-RELATED"/>
    <property type="match status" value="1"/>
</dbReference>
<dbReference type="NCBIfam" id="TIGR03363">
    <property type="entry name" value="VI_chp_8"/>
    <property type="match status" value="1"/>
</dbReference>
<organism evidence="2 3">
    <name type="scientific">Paraherbaspirillum soli</name>
    <dbReference type="NCBI Taxonomy" id="631222"/>
    <lineage>
        <taxon>Bacteria</taxon>
        <taxon>Pseudomonadati</taxon>
        <taxon>Pseudomonadota</taxon>
        <taxon>Betaproteobacteria</taxon>
        <taxon>Burkholderiales</taxon>
        <taxon>Oxalobacteraceae</taxon>
        <taxon>Paraherbaspirillum</taxon>
    </lineage>
</organism>
<comment type="caution">
    <text evidence="2">The sequence shown here is derived from an EMBL/GenBank/DDBJ whole genome shotgun (WGS) entry which is preliminary data.</text>
</comment>
<accession>A0ABW0M582</accession>
<dbReference type="InterPro" id="IPR017740">
    <property type="entry name" value="TssA-like"/>
</dbReference>
<dbReference type="RefSeq" id="WP_378993885.1">
    <property type="nucleotide sequence ID" value="NZ_JBHSMT010000004.1"/>
</dbReference>
<sequence length="351" mass="38241">MNSIKKTIALRYPDLLEPVAADSPCGPNLEYDSAFIMLLAATAPKSDSQYGDFVGTPEPINWADVERDCRALLMRSKDIRLLVLLMRSRIRQDGAEGLRDGLALLQAMLERYPQQIHPALFDDGEHDPVMHANALAGLAEHSGILADMRNISLPKAAGLQLQLRDLEKSFALPRQKDAMPPEASGRLLKELTAKRDRQLLALTEAQQLAAHITSTVNAALGDDAPDLGMLNSLLQPFAPAGNETVCAAQPAAASDAEPEATPQPAQHQSMTAVQNPEHGAATVSAAPQPRRDRWTALAALRDVRDWFEQNEPSSPVIVLLLQAERMVGKRFSELAHIIPADLLAKWDTADE</sequence>